<dbReference type="Proteomes" id="UP000824120">
    <property type="component" value="Chromosome 10"/>
</dbReference>
<dbReference type="OrthoDB" id="1298831at2759"/>
<keyword evidence="2" id="KW-1185">Reference proteome</keyword>
<proteinExistence type="predicted"/>
<evidence type="ECO:0000313" key="1">
    <source>
        <dbReference type="EMBL" id="KAG5580893.1"/>
    </source>
</evidence>
<comment type="caution">
    <text evidence="1">The sequence shown here is derived from an EMBL/GenBank/DDBJ whole genome shotgun (WGS) entry which is preliminary data.</text>
</comment>
<gene>
    <name evidence="1" type="ORF">H5410_051520</name>
</gene>
<dbReference type="EMBL" id="JACXVP010000010">
    <property type="protein sequence ID" value="KAG5580893.1"/>
    <property type="molecule type" value="Genomic_DNA"/>
</dbReference>
<sequence>MNAGNMGLNDPLNLGNLNQVLGIDDDVEHPGVVNQRIHRLPTEVEDQMDQNNGSAGRLLGDYAKKNYNGIQTSVRCPPVAANNFEIKQCSLSRTK</sequence>
<dbReference type="AlphaFoldDB" id="A0A9J5X090"/>
<reference evidence="1 2" key="1">
    <citation type="submission" date="2020-09" db="EMBL/GenBank/DDBJ databases">
        <title>De no assembly of potato wild relative species, Solanum commersonii.</title>
        <authorList>
            <person name="Cho K."/>
        </authorList>
    </citation>
    <scope>NUCLEOTIDE SEQUENCE [LARGE SCALE GENOMIC DNA]</scope>
    <source>
        <strain evidence="1">LZ3.2</strain>
        <tissue evidence="1">Leaf</tissue>
    </source>
</reference>
<protein>
    <submittedName>
        <fullName evidence="1">Uncharacterized protein</fullName>
    </submittedName>
</protein>
<name>A0A9J5X090_SOLCO</name>
<accession>A0A9J5X090</accession>
<organism evidence="1 2">
    <name type="scientific">Solanum commersonii</name>
    <name type="common">Commerson's wild potato</name>
    <name type="synonym">Commerson's nightshade</name>
    <dbReference type="NCBI Taxonomy" id="4109"/>
    <lineage>
        <taxon>Eukaryota</taxon>
        <taxon>Viridiplantae</taxon>
        <taxon>Streptophyta</taxon>
        <taxon>Embryophyta</taxon>
        <taxon>Tracheophyta</taxon>
        <taxon>Spermatophyta</taxon>
        <taxon>Magnoliopsida</taxon>
        <taxon>eudicotyledons</taxon>
        <taxon>Gunneridae</taxon>
        <taxon>Pentapetalae</taxon>
        <taxon>asterids</taxon>
        <taxon>lamiids</taxon>
        <taxon>Solanales</taxon>
        <taxon>Solanaceae</taxon>
        <taxon>Solanoideae</taxon>
        <taxon>Solaneae</taxon>
        <taxon>Solanum</taxon>
    </lineage>
</organism>
<evidence type="ECO:0000313" key="2">
    <source>
        <dbReference type="Proteomes" id="UP000824120"/>
    </source>
</evidence>